<dbReference type="AlphaFoldDB" id="A0A2L0EW18"/>
<dbReference type="SUPFAM" id="SSF51735">
    <property type="entry name" value="NAD(P)-binding Rossmann-fold domains"/>
    <property type="match status" value="1"/>
</dbReference>
<dbReference type="RefSeq" id="WP_104982157.1">
    <property type="nucleotide sequence ID" value="NZ_CP012673.1"/>
</dbReference>
<dbReference type="InterPro" id="IPR036736">
    <property type="entry name" value="ACP-like_sf"/>
</dbReference>
<gene>
    <name evidence="4" type="ORF">SOCE26_049350</name>
</gene>
<feature type="compositionally biased region" description="Low complexity" evidence="3">
    <location>
        <begin position="102"/>
        <end position="123"/>
    </location>
</feature>
<sequence length="538" mass="55783">MQAHDLLEHVRSVFVRMTRYPDEVVVAGADLEQDLGIDSVKRGEILATLRAEFGLPDALKATPDELRTVARVSDFLARTLAAQPGDGPRSGGVDDAGRADGHAAVNGHANGHGAVNGHTNGHGSANGHGSFNGHTNGHGAVNGHTNGHGPVNGHTNGHVRADAGAPPGSVRPAVIAGPPSAAAGEALRVVVQALADATRHPVELLVPDARLEDDLGIDRRRRDEVRALLRQRGALPDALAGALDEVHTVGELARLLDAAPPAPASLAVAARAPAAPAAARRPAPGAEAGLAGKTVLVTGSSRGVGRAIAAKLGRAGARVVVNSFHSRDDGEAVADEIRSAGGDAVHLWGSVANAAHIEKLFEAIARDVGELHYFVSNASNGRFGPLEQTTPEHWELAFRTNVIGYHQCALRAARLMERHGGGRIVALSSNGSSRYLEHFGAMGAVKAAVESLTRALAVELAPRNVQVNCVSAGPIYGHVTSNYPDHERILPYWESRTPGGQLCTEDDVADAVLLLLSDGARRINGATVTVDAGGSLCI</sequence>
<dbReference type="GO" id="GO:0016491">
    <property type="term" value="F:oxidoreductase activity"/>
    <property type="evidence" value="ECO:0007669"/>
    <property type="project" value="UniProtKB-KW"/>
</dbReference>
<evidence type="ECO:0000313" key="5">
    <source>
        <dbReference type="Proteomes" id="UP000238348"/>
    </source>
</evidence>
<evidence type="ECO:0000256" key="3">
    <source>
        <dbReference type="SAM" id="MobiDB-lite"/>
    </source>
</evidence>
<evidence type="ECO:0000256" key="1">
    <source>
        <dbReference type="ARBA" id="ARBA00006484"/>
    </source>
</evidence>
<dbReference type="Gene3D" id="3.40.50.720">
    <property type="entry name" value="NAD(P)-binding Rossmann-like Domain"/>
    <property type="match status" value="1"/>
</dbReference>
<organism evidence="4 5">
    <name type="scientific">Sorangium cellulosum</name>
    <name type="common">Polyangium cellulosum</name>
    <dbReference type="NCBI Taxonomy" id="56"/>
    <lineage>
        <taxon>Bacteria</taxon>
        <taxon>Pseudomonadati</taxon>
        <taxon>Myxococcota</taxon>
        <taxon>Polyangia</taxon>
        <taxon>Polyangiales</taxon>
        <taxon>Polyangiaceae</taxon>
        <taxon>Sorangium</taxon>
    </lineage>
</organism>
<dbReference type="PANTHER" id="PTHR43669:SF3">
    <property type="entry name" value="ALCOHOL DEHYDROGENASE, PUTATIVE (AFU_ORTHOLOGUE AFUA_3G03445)-RELATED"/>
    <property type="match status" value="1"/>
</dbReference>
<name>A0A2L0EW18_SORCE</name>
<dbReference type="Gene3D" id="1.10.1200.10">
    <property type="entry name" value="ACP-like"/>
    <property type="match status" value="2"/>
</dbReference>
<dbReference type="PRINTS" id="PR00081">
    <property type="entry name" value="GDHRDH"/>
</dbReference>
<proteinExistence type="inferred from homology"/>
<protein>
    <submittedName>
        <fullName evidence="4">3-oxoacyl-ACP reductase</fullName>
    </submittedName>
</protein>
<dbReference type="InterPro" id="IPR002347">
    <property type="entry name" value="SDR_fam"/>
</dbReference>
<dbReference type="OrthoDB" id="9789398at2"/>
<dbReference type="EMBL" id="CP012673">
    <property type="protein sequence ID" value="AUX43486.1"/>
    <property type="molecule type" value="Genomic_DNA"/>
</dbReference>
<dbReference type="InterPro" id="IPR036291">
    <property type="entry name" value="NAD(P)-bd_dom_sf"/>
</dbReference>
<dbReference type="PANTHER" id="PTHR43669">
    <property type="entry name" value="5-KETO-D-GLUCONATE 5-REDUCTASE"/>
    <property type="match status" value="1"/>
</dbReference>
<evidence type="ECO:0000313" key="4">
    <source>
        <dbReference type="EMBL" id="AUX43486.1"/>
    </source>
</evidence>
<dbReference type="Pfam" id="PF13561">
    <property type="entry name" value="adh_short_C2"/>
    <property type="match status" value="1"/>
</dbReference>
<comment type="similarity">
    <text evidence="1">Belongs to the short-chain dehydrogenases/reductases (SDR) family.</text>
</comment>
<accession>A0A2L0EW18</accession>
<evidence type="ECO:0000256" key="2">
    <source>
        <dbReference type="ARBA" id="ARBA00023002"/>
    </source>
</evidence>
<keyword evidence="2" id="KW-0560">Oxidoreductase</keyword>
<dbReference type="SUPFAM" id="SSF47336">
    <property type="entry name" value="ACP-like"/>
    <property type="match status" value="2"/>
</dbReference>
<reference evidence="4 5" key="1">
    <citation type="submission" date="2015-09" db="EMBL/GenBank/DDBJ databases">
        <title>Sorangium comparison.</title>
        <authorList>
            <person name="Zaburannyi N."/>
            <person name="Bunk B."/>
            <person name="Overmann J."/>
            <person name="Mueller R."/>
        </authorList>
    </citation>
    <scope>NUCLEOTIDE SEQUENCE [LARGE SCALE GENOMIC DNA]</scope>
    <source>
        <strain evidence="4 5">So ce26</strain>
    </source>
</reference>
<dbReference type="Proteomes" id="UP000238348">
    <property type="component" value="Chromosome"/>
</dbReference>
<dbReference type="FunFam" id="3.40.50.720:FF:000084">
    <property type="entry name" value="Short-chain dehydrogenase reductase"/>
    <property type="match status" value="1"/>
</dbReference>
<feature type="region of interest" description="Disordered" evidence="3">
    <location>
        <begin position="81"/>
        <end position="170"/>
    </location>
</feature>